<dbReference type="EMBL" id="JAINUF010000012">
    <property type="protein sequence ID" value="KAJ8345994.1"/>
    <property type="molecule type" value="Genomic_DNA"/>
</dbReference>
<sequence>MGNNYSNSKSSFLQLRKRSYPSPEEEPLFRMEDPEGGLHQGPTAAPNSLTPPRPPIHQQHLCGGLAHWFWWIWGLAGMRATRTHWGAGTPERRAVGNTVEAHLAAAVLPSGSAGPAMTSYARPNRVVAVSHLSAPSRS</sequence>
<organism evidence="2 3">
    <name type="scientific">Synaphobranchus kaupii</name>
    <name type="common">Kaup's arrowtooth eel</name>
    <dbReference type="NCBI Taxonomy" id="118154"/>
    <lineage>
        <taxon>Eukaryota</taxon>
        <taxon>Metazoa</taxon>
        <taxon>Chordata</taxon>
        <taxon>Craniata</taxon>
        <taxon>Vertebrata</taxon>
        <taxon>Euteleostomi</taxon>
        <taxon>Actinopterygii</taxon>
        <taxon>Neopterygii</taxon>
        <taxon>Teleostei</taxon>
        <taxon>Anguilliformes</taxon>
        <taxon>Synaphobranchidae</taxon>
        <taxon>Synaphobranchus</taxon>
    </lineage>
</organism>
<comment type="caution">
    <text evidence="2">The sequence shown here is derived from an EMBL/GenBank/DDBJ whole genome shotgun (WGS) entry which is preliminary data.</text>
</comment>
<accession>A0A9Q1EVX7</accession>
<reference evidence="2" key="1">
    <citation type="journal article" date="2023" name="Science">
        <title>Genome structures resolve the early diversification of teleost fishes.</title>
        <authorList>
            <person name="Parey E."/>
            <person name="Louis A."/>
            <person name="Montfort J."/>
            <person name="Bouchez O."/>
            <person name="Roques C."/>
            <person name="Iampietro C."/>
            <person name="Lluch J."/>
            <person name="Castinel A."/>
            <person name="Donnadieu C."/>
            <person name="Desvignes T."/>
            <person name="Floi Bucao C."/>
            <person name="Jouanno E."/>
            <person name="Wen M."/>
            <person name="Mejri S."/>
            <person name="Dirks R."/>
            <person name="Jansen H."/>
            <person name="Henkel C."/>
            <person name="Chen W.J."/>
            <person name="Zahm M."/>
            <person name="Cabau C."/>
            <person name="Klopp C."/>
            <person name="Thompson A.W."/>
            <person name="Robinson-Rechavi M."/>
            <person name="Braasch I."/>
            <person name="Lecointre G."/>
            <person name="Bobe J."/>
            <person name="Postlethwait J.H."/>
            <person name="Berthelot C."/>
            <person name="Roest Crollius H."/>
            <person name="Guiguen Y."/>
        </authorList>
    </citation>
    <scope>NUCLEOTIDE SEQUENCE</scope>
    <source>
        <strain evidence="2">WJC10195</strain>
    </source>
</reference>
<feature type="region of interest" description="Disordered" evidence="1">
    <location>
        <begin position="1"/>
        <end position="55"/>
    </location>
</feature>
<feature type="compositionally biased region" description="Polar residues" evidence="1">
    <location>
        <begin position="1"/>
        <end position="13"/>
    </location>
</feature>
<evidence type="ECO:0000256" key="1">
    <source>
        <dbReference type="SAM" id="MobiDB-lite"/>
    </source>
</evidence>
<keyword evidence="3" id="KW-1185">Reference proteome</keyword>
<name>A0A9Q1EVX7_SYNKA</name>
<gene>
    <name evidence="2" type="ORF">SKAU_G00301870</name>
</gene>
<dbReference type="AlphaFoldDB" id="A0A9Q1EVX7"/>
<proteinExistence type="predicted"/>
<protein>
    <submittedName>
        <fullName evidence="2">Uncharacterized protein</fullName>
    </submittedName>
</protein>
<dbReference type="Proteomes" id="UP001152622">
    <property type="component" value="Chromosome 12"/>
</dbReference>
<evidence type="ECO:0000313" key="3">
    <source>
        <dbReference type="Proteomes" id="UP001152622"/>
    </source>
</evidence>
<evidence type="ECO:0000313" key="2">
    <source>
        <dbReference type="EMBL" id="KAJ8345994.1"/>
    </source>
</evidence>